<dbReference type="EMBL" id="CACRXK020005013">
    <property type="protein sequence ID" value="CAB4004833.1"/>
    <property type="molecule type" value="Genomic_DNA"/>
</dbReference>
<name>A0A7D9IBA5_PARCT</name>
<proteinExistence type="predicted"/>
<dbReference type="GO" id="GO:0006914">
    <property type="term" value="P:autophagy"/>
    <property type="evidence" value="ECO:0007669"/>
    <property type="project" value="InterPro"/>
</dbReference>
<organism evidence="3 4">
    <name type="scientific">Paramuricea clavata</name>
    <name type="common">Red gorgonian</name>
    <name type="synonym">Violescent sea-whip</name>
    <dbReference type="NCBI Taxonomy" id="317549"/>
    <lineage>
        <taxon>Eukaryota</taxon>
        <taxon>Metazoa</taxon>
        <taxon>Cnidaria</taxon>
        <taxon>Anthozoa</taxon>
        <taxon>Octocorallia</taxon>
        <taxon>Malacalcyonacea</taxon>
        <taxon>Plexauridae</taxon>
        <taxon>Paramuricea</taxon>
    </lineage>
</organism>
<dbReference type="InterPro" id="IPR033393">
    <property type="entry name" value="NRBF2_MIT"/>
</dbReference>
<protein>
    <recommendedName>
        <fullName evidence="2">Nuclear receptor-binding factor 2 MIT domain-containing protein</fullName>
    </recommendedName>
</protein>
<feature type="compositionally biased region" description="Basic and acidic residues" evidence="1">
    <location>
        <begin position="205"/>
        <end position="216"/>
    </location>
</feature>
<comment type="caution">
    <text evidence="3">The sequence shown here is derived from an EMBL/GenBank/DDBJ whole genome shotgun (WGS) entry which is preliminary data.</text>
</comment>
<dbReference type="SUPFAM" id="SSF140361">
    <property type="entry name" value="MIT domain-like"/>
    <property type="match status" value="1"/>
</dbReference>
<sequence length="216" mass="24831">MDSPLNRAHRQERKAEKLISGKKYMEALACYEISSGYMTEAMKTTTASQALISMQLQYEDYLRKQKLLRFMIERMAHTKMKTENFVETKVTLETNNKLDNSEVLCQESNDSSLDLSVQSSQGILADEPEKTVCQSSVEDLQMQVLSLTQALEDSNRENNHLRNIVIRFKEVLHEKFGLTQDEIEAMLVNNEAQQSQSKTPSVRNENIDERDALENM</sequence>
<dbReference type="Pfam" id="PF17169">
    <property type="entry name" value="NRBF2_MIT"/>
    <property type="match status" value="1"/>
</dbReference>
<dbReference type="PANTHER" id="PTHR14964:SF2">
    <property type="entry name" value="NUCLEAR RECEPTOR-BINDING FACTOR 2"/>
    <property type="match status" value="1"/>
</dbReference>
<evidence type="ECO:0000313" key="4">
    <source>
        <dbReference type="Proteomes" id="UP001152795"/>
    </source>
</evidence>
<dbReference type="AlphaFoldDB" id="A0A7D9IBA5"/>
<feature type="region of interest" description="Disordered" evidence="1">
    <location>
        <begin position="190"/>
        <end position="216"/>
    </location>
</feature>
<dbReference type="Proteomes" id="UP001152795">
    <property type="component" value="Unassembled WGS sequence"/>
</dbReference>
<evidence type="ECO:0000256" key="1">
    <source>
        <dbReference type="SAM" id="MobiDB-lite"/>
    </source>
</evidence>
<gene>
    <name evidence="3" type="ORF">PACLA_8A006759</name>
</gene>
<dbReference type="OrthoDB" id="3694230at2759"/>
<evidence type="ECO:0000313" key="3">
    <source>
        <dbReference type="EMBL" id="CAB4004833.1"/>
    </source>
</evidence>
<keyword evidence="4" id="KW-1185">Reference proteome</keyword>
<dbReference type="PANTHER" id="PTHR14964">
    <property type="entry name" value="NUCLEAR RECEPTOR BINDING FACTOR 2"/>
    <property type="match status" value="1"/>
</dbReference>
<dbReference type="InterPro" id="IPR039679">
    <property type="entry name" value="NRBF2"/>
</dbReference>
<evidence type="ECO:0000259" key="2">
    <source>
        <dbReference type="Pfam" id="PF17169"/>
    </source>
</evidence>
<feature type="domain" description="Nuclear receptor-binding factor 2 MIT" evidence="2">
    <location>
        <begin position="1"/>
        <end position="70"/>
    </location>
</feature>
<dbReference type="Gene3D" id="1.20.58.80">
    <property type="entry name" value="Phosphotransferase system, lactose/cellobiose-type IIA subunit"/>
    <property type="match status" value="1"/>
</dbReference>
<reference evidence="3" key="1">
    <citation type="submission" date="2020-04" db="EMBL/GenBank/DDBJ databases">
        <authorList>
            <person name="Alioto T."/>
            <person name="Alioto T."/>
            <person name="Gomez Garrido J."/>
        </authorList>
    </citation>
    <scope>NUCLEOTIDE SEQUENCE</scope>
    <source>
        <strain evidence="3">A484AB</strain>
    </source>
</reference>
<accession>A0A7D9IBA5</accession>
<feature type="compositionally biased region" description="Polar residues" evidence="1">
    <location>
        <begin position="190"/>
        <end position="204"/>
    </location>
</feature>